<feature type="domain" description="Domain of unknown function at the cortex 1" evidence="2">
    <location>
        <begin position="103"/>
        <end position="253"/>
    </location>
</feature>
<dbReference type="Pfam" id="PF08588">
    <property type="entry name" value="Duc1"/>
    <property type="match status" value="2"/>
</dbReference>
<name>A0A9K3LL22_9STRA</name>
<dbReference type="EMBL" id="JAGRRH010000009">
    <property type="protein sequence ID" value="KAG7364072.1"/>
    <property type="molecule type" value="Genomic_DNA"/>
</dbReference>
<dbReference type="PANTHER" id="PTHR34826">
    <property type="entry name" value="UPF0590 PROTEIN C409.17C"/>
    <property type="match status" value="1"/>
</dbReference>
<dbReference type="AlphaFoldDB" id="A0A9K3LL22"/>
<dbReference type="PANTHER" id="PTHR34826:SF2">
    <property type="entry name" value="UPF0590 PROTEIN C409.17C"/>
    <property type="match status" value="1"/>
</dbReference>
<sequence>MFQTMFQRHSTMRPPLLKQLSTGIPFVGVAAGVTILYFFKKKKRTDHVIDSSRLFSAVDHSYPLRIDNFWVEQRSHNQQQNYQKWKRRKVLFPSLEAHLVQRRAGDGGSSTRFSFNADEPTEIDNDLFVGSVTMVLRPLQSEHDPKFEERFPPRVLQAREDVPSFYFHLKGNFKRPIQKDALMVGGELLDPLVMDSTLSGWTRRWADLLLRLLSRNIEGSMSYSFGGRPKDRDSRGHAERPHTGIAFPVASAMEIDHENDLTVGGGSIDTWDTETTYSFVYCASSIDLATWKVKYPFEMNAQHFWGQSPLRLVIYERNEDQRHNNYLFELQIEFQPNDKDCNADATCTLQNEYPLLSGVS</sequence>
<evidence type="ECO:0000313" key="4">
    <source>
        <dbReference type="Proteomes" id="UP000693970"/>
    </source>
</evidence>
<feature type="domain" description="Domain of unknown function at the cortex 1" evidence="2">
    <location>
        <begin position="270"/>
        <end position="330"/>
    </location>
</feature>
<evidence type="ECO:0000313" key="3">
    <source>
        <dbReference type="EMBL" id="KAG7364072.1"/>
    </source>
</evidence>
<accession>A0A9K3LL22</accession>
<keyword evidence="1" id="KW-0472">Membrane</keyword>
<evidence type="ECO:0000259" key="2">
    <source>
        <dbReference type="Pfam" id="PF08588"/>
    </source>
</evidence>
<keyword evidence="4" id="KW-1185">Reference proteome</keyword>
<keyword evidence="1" id="KW-1133">Transmembrane helix</keyword>
<gene>
    <name evidence="3" type="ORF">IV203_037274</name>
</gene>
<comment type="caution">
    <text evidence="3">The sequence shown here is derived from an EMBL/GenBank/DDBJ whole genome shotgun (WGS) entry which is preliminary data.</text>
</comment>
<keyword evidence="1" id="KW-0812">Transmembrane</keyword>
<organism evidence="3 4">
    <name type="scientific">Nitzschia inconspicua</name>
    <dbReference type="NCBI Taxonomy" id="303405"/>
    <lineage>
        <taxon>Eukaryota</taxon>
        <taxon>Sar</taxon>
        <taxon>Stramenopiles</taxon>
        <taxon>Ochrophyta</taxon>
        <taxon>Bacillariophyta</taxon>
        <taxon>Bacillariophyceae</taxon>
        <taxon>Bacillariophycidae</taxon>
        <taxon>Bacillariales</taxon>
        <taxon>Bacillariaceae</taxon>
        <taxon>Nitzschia</taxon>
    </lineage>
</organism>
<reference evidence="3" key="1">
    <citation type="journal article" date="2021" name="Sci. Rep.">
        <title>Diploid genomic architecture of Nitzschia inconspicua, an elite biomass production diatom.</title>
        <authorList>
            <person name="Oliver A."/>
            <person name="Podell S."/>
            <person name="Pinowska A."/>
            <person name="Traller J.C."/>
            <person name="Smith S.R."/>
            <person name="McClure R."/>
            <person name="Beliaev A."/>
            <person name="Bohutskyi P."/>
            <person name="Hill E.A."/>
            <person name="Rabines A."/>
            <person name="Zheng H."/>
            <person name="Allen L.Z."/>
            <person name="Kuo A."/>
            <person name="Grigoriev I.V."/>
            <person name="Allen A.E."/>
            <person name="Hazlebeck D."/>
            <person name="Allen E.E."/>
        </authorList>
    </citation>
    <scope>NUCLEOTIDE SEQUENCE</scope>
    <source>
        <strain evidence="3">Hildebrandi</strain>
    </source>
</reference>
<proteinExistence type="predicted"/>
<reference evidence="3" key="2">
    <citation type="submission" date="2021-04" db="EMBL/GenBank/DDBJ databases">
        <authorList>
            <person name="Podell S."/>
        </authorList>
    </citation>
    <scope>NUCLEOTIDE SEQUENCE</scope>
    <source>
        <strain evidence="3">Hildebrandi</strain>
    </source>
</reference>
<protein>
    <recommendedName>
        <fullName evidence="2">Domain of unknown function at the cortex 1 domain-containing protein</fullName>
    </recommendedName>
</protein>
<dbReference type="Proteomes" id="UP000693970">
    <property type="component" value="Unassembled WGS sequence"/>
</dbReference>
<dbReference type="InterPro" id="IPR013897">
    <property type="entry name" value="Duc1"/>
</dbReference>
<evidence type="ECO:0000256" key="1">
    <source>
        <dbReference type="SAM" id="Phobius"/>
    </source>
</evidence>
<feature type="transmembrane region" description="Helical" evidence="1">
    <location>
        <begin position="20"/>
        <end position="39"/>
    </location>
</feature>